<feature type="domain" description="Glycosyltransferase subfamily 4-like N-terminal" evidence="2">
    <location>
        <begin position="16"/>
        <end position="173"/>
    </location>
</feature>
<keyword evidence="4" id="KW-1185">Reference proteome</keyword>
<comment type="caution">
    <text evidence="3">The sequence shown here is derived from an EMBL/GenBank/DDBJ whole genome shotgun (WGS) entry which is preliminary data.</text>
</comment>
<keyword evidence="3" id="KW-0328">Glycosyltransferase</keyword>
<protein>
    <submittedName>
        <fullName evidence="3">Glycosyltransferase</fullName>
        <ecNumber evidence="3">2.4.-.-</ecNumber>
    </submittedName>
</protein>
<dbReference type="GO" id="GO:0016757">
    <property type="term" value="F:glycosyltransferase activity"/>
    <property type="evidence" value="ECO:0007669"/>
    <property type="project" value="UniProtKB-KW"/>
</dbReference>
<name>A0ABV9M072_9ALTE</name>
<evidence type="ECO:0000259" key="1">
    <source>
        <dbReference type="Pfam" id="PF00534"/>
    </source>
</evidence>
<evidence type="ECO:0000313" key="4">
    <source>
        <dbReference type="Proteomes" id="UP001595897"/>
    </source>
</evidence>
<gene>
    <name evidence="3" type="ORF">ACFO4O_17705</name>
</gene>
<organism evidence="3 4">
    <name type="scientific">Glaciecola siphonariae</name>
    <dbReference type="NCBI Taxonomy" id="521012"/>
    <lineage>
        <taxon>Bacteria</taxon>
        <taxon>Pseudomonadati</taxon>
        <taxon>Pseudomonadota</taxon>
        <taxon>Gammaproteobacteria</taxon>
        <taxon>Alteromonadales</taxon>
        <taxon>Alteromonadaceae</taxon>
        <taxon>Glaciecola</taxon>
    </lineage>
</organism>
<dbReference type="EMBL" id="JBHSGU010000029">
    <property type="protein sequence ID" value="MFC4701985.1"/>
    <property type="molecule type" value="Genomic_DNA"/>
</dbReference>
<dbReference type="CDD" id="cd03811">
    <property type="entry name" value="GT4_GT28_WabH-like"/>
    <property type="match status" value="1"/>
</dbReference>
<feature type="domain" description="Glycosyl transferase family 1" evidence="1">
    <location>
        <begin position="191"/>
        <end position="335"/>
    </location>
</feature>
<keyword evidence="3" id="KW-0808">Transferase</keyword>
<dbReference type="Pfam" id="PF13439">
    <property type="entry name" value="Glyco_transf_4"/>
    <property type="match status" value="1"/>
</dbReference>
<dbReference type="Pfam" id="PF00534">
    <property type="entry name" value="Glycos_transf_1"/>
    <property type="match status" value="1"/>
</dbReference>
<dbReference type="EC" id="2.4.-.-" evidence="3"/>
<accession>A0ABV9M072</accession>
<evidence type="ECO:0000313" key="3">
    <source>
        <dbReference type="EMBL" id="MFC4701985.1"/>
    </source>
</evidence>
<reference evidence="4" key="1">
    <citation type="journal article" date="2019" name="Int. J. Syst. Evol. Microbiol.">
        <title>The Global Catalogue of Microorganisms (GCM) 10K type strain sequencing project: providing services to taxonomists for standard genome sequencing and annotation.</title>
        <authorList>
            <consortium name="The Broad Institute Genomics Platform"/>
            <consortium name="The Broad Institute Genome Sequencing Center for Infectious Disease"/>
            <person name="Wu L."/>
            <person name="Ma J."/>
        </authorList>
    </citation>
    <scope>NUCLEOTIDE SEQUENCE [LARGE SCALE GENOMIC DNA]</scope>
    <source>
        <strain evidence="4">KACC 12507</strain>
    </source>
</reference>
<evidence type="ECO:0000259" key="2">
    <source>
        <dbReference type="Pfam" id="PF13439"/>
    </source>
</evidence>
<dbReference type="Gene3D" id="3.40.50.2000">
    <property type="entry name" value="Glycogen Phosphorylase B"/>
    <property type="match status" value="2"/>
</dbReference>
<dbReference type="PANTHER" id="PTHR12526">
    <property type="entry name" value="GLYCOSYLTRANSFERASE"/>
    <property type="match status" value="1"/>
</dbReference>
<dbReference type="PANTHER" id="PTHR12526:SF630">
    <property type="entry name" value="GLYCOSYLTRANSFERASE"/>
    <property type="match status" value="1"/>
</dbReference>
<dbReference type="RefSeq" id="WP_382410968.1">
    <property type="nucleotide sequence ID" value="NZ_JBHSGU010000029.1"/>
</dbReference>
<dbReference type="SUPFAM" id="SSF53756">
    <property type="entry name" value="UDP-Glycosyltransferase/glycogen phosphorylase"/>
    <property type="match status" value="1"/>
</dbReference>
<dbReference type="InterPro" id="IPR028098">
    <property type="entry name" value="Glyco_trans_4-like_N"/>
</dbReference>
<dbReference type="InterPro" id="IPR001296">
    <property type="entry name" value="Glyco_trans_1"/>
</dbReference>
<sequence>MSTRVLFLHKWFVKSGGIERVHRNLAEALTAQGCECFFYVMNHAAEEEDGFLQLSTKFESVRSRKTASFWQKLTDVRAVIKIHKIDAVISATEQANVLAFVAKLLTKKLTVTYTRHCAFDVSDQALPAWTIRCFYSLFALNGNIVAVSNALKTQIQRSVLLNKKAVHFIPNAVLSKTMFAKAELAHELMPQTPYFIAIGRLAEQKGFDLLLQAYARARAINERLPDLLILGEGELKNSLASLAGSLNIEQYVCFAGFTGNPYPCIKQAKAFVLSSRHEGMPTVLIESLALETPVIAFDCPTGPREIINDGINGILVEYLNVDKLLEAMLAFETLPQENLSSGVQQFSYENVASQYLALCTGRVDV</sequence>
<dbReference type="Proteomes" id="UP001595897">
    <property type="component" value="Unassembled WGS sequence"/>
</dbReference>
<proteinExistence type="predicted"/>